<proteinExistence type="predicted"/>
<dbReference type="InterPro" id="IPR036388">
    <property type="entry name" value="WH-like_DNA-bd_sf"/>
</dbReference>
<comment type="caution">
    <text evidence="2">The sequence shown here is derived from an EMBL/GenBank/DDBJ whole genome shotgun (WGS) entry which is preliminary data.</text>
</comment>
<evidence type="ECO:0000256" key="1">
    <source>
        <dbReference type="SAM" id="MobiDB-lite"/>
    </source>
</evidence>
<gene>
    <name evidence="2" type="ORF">GSD1FS_1964</name>
</gene>
<dbReference type="Pfam" id="PF21205">
    <property type="entry name" value="Rep3_C"/>
    <property type="match status" value="1"/>
</dbReference>
<accession>A0A7K1J7I2</accession>
<dbReference type="InterPro" id="IPR036390">
    <property type="entry name" value="WH_DNA-bd_sf"/>
</dbReference>
<sequence>MRAVSLDIFRRLLDVTKSFNIGQLNRRVLKPIEDELGDLMHLKIERKYQKKKAGSGRPSLSGFVFHFNREDKESAPEQNPTKQLAAEVEPSKVMEESRRRLEEEQARHSGSMFIGSKNTSRPTLGLLQRTSHCFEPCATDQALYSLFHACLVAVMAYSLVAFLNGGNGASLRVGSAFVQRNTT</sequence>
<organism evidence="2 3">
    <name type="scientific">Bifidobacterium canis</name>
    <dbReference type="NCBI Taxonomy" id="2610880"/>
    <lineage>
        <taxon>Bacteria</taxon>
        <taxon>Bacillati</taxon>
        <taxon>Actinomycetota</taxon>
        <taxon>Actinomycetes</taxon>
        <taxon>Bifidobacteriales</taxon>
        <taxon>Bifidobacteriaceae</taxon>
        <taxon>Bifidobacterium</taxon>
    </lineage>
</organism>
<keyword evidence="3" id="KW-1185">Reference proteome</keyword>
<dbReference type="EMBL" id="WNLP01000017">
    <property type="protein sequence ID" value="MUH60582.1"/>
    <property type="molecule type" value="Genomic_DNA"/>
</dbReference>
<reference evidence="2 3" key="1">
    <citation type="submission" date="2019-09" db="EMBL/GenBank/DDBJ databases">
        <title>Bifidobacterium canis sp. nov., isolated from the digestive tract of German Shepherd dog puppy.</title>
        <authorList>
            <person name="Bunesova V."/>
        </authorList>
    </citation>
    <scope>NUCLEOTIDE SEQUENCE [LARGE SCALE GENOMIC DNA]</scope>
    <source>
        <strain evidence="2 3">GSD1FS</strain>
    </source>
</reference>
<dbReference type="AlphaFoldDB" id="A0A7K1J7I2"/>
<evidence type="ECO:0000313" key="3">
    <source>
        <dbReference type="Proteomes" id="UP000487882"/>
    </source>
</evidence>
<dbReference type="Gene3D" id="1.10.10.10">
    <property type="entry name" value="Winged helix-like DNA-binding domain superfamily/Winged helix DNA-binding domain"/>
    <property type="match status" value="1"/>
</dbReference>
<evidence type="ECO:0000313" key="2">
    <source>
        <dbReference type="EMBL" id="MUH60582.1"/>
    </source>
</evidence>
<protein>
    <submittedName>
        <fullName evidence="2">Replication initiator protein</fullName>
    </submittedName>
</protein>
<name>A0A7K1J7I2_9BIFI</name>
<dbReference type="Proteomes" id="UP000487882">
    <property type="component" value="Unassembled WGS sequence"/>
</dbReference>
<dbReference type="SUPFAM" id="SSF46785">
    <property type="entry name" value="Winged helix' DNA-binding domain"/>
    <property type="match status" value="1"/>
</dbReference>
<feature type="region of interest" description="Disordered" evidence="1">
    <location>
        <begin position="71"/>
        <end position="94"/>
    </location>
</feature>
<dbReference type="RefSeq" id="WP_155589367.1">
    <property type="nucleotide sequence ID" value="NZ_WNLP01000017.1"/>
</dbReference>